<dbReference type="EMBL" id="FZNT01000001">
    <property type="protein sequence ID" value="SNR32184.1"/>
    <property type="molecule type" value="Genomic_DNA"/>
</dbReference>
<gene>
    <name evidence="1" type="ORF">SAMN06265371_101238</name>
</gene>
<name>A0A238VDE2_9FLAO</name>
<sequence>MKEKVMILFMIFTIIGTAQKKKNGTIYIEHPAIKVVEEMEKAFAAGNKDKVASYVSEDFKSYNGSDTNKDAKGKTKENLLNNVTFWKENISYLKIERSAGAYPDALEYKDTTNDDVVWVQTWTHLTGVHNKTGVKLDMPFHRLYVVNKDNKIQTMINYFDESVYDEIGASFTERKNGTIYNHHENINKVRRMIHAFENDDLEIAYKFYDEKCKFKNIHMPLNETYTLEESIEGDLKFKEKFEINSIDIQGYPDYLNYGIRDSKVVQSWWIVRLTRKSDQKKINVPIMFLHDFNDDGMITMESAYYSAKLLED</sequence>
<dbReference type="AlphaFoldDB" id="A0A238VDE2"/>
<dbReference type="Gene3D" id="3.10.450.50">
    <property type="match status" value="2"/>
</dbReference>
<dbReference type="SUPFAM" id="SSF54427">
    <property type="entry name" value="NTF2-like"/>
    <property type="match status" value="2"/>
</dbReference>
<evidence type="ECO:0000313" key="2">
    <source>
        <dbReference type="Proteomes" id="UP000198384"/>
    </source>
</evidence>
<dbReference type="Proteomes" id="UP000198384">
    <property type="component" value="Unassembled WGS sequence"/>
</dbReference>
<reference evidence="1 2" key="1">
    <citation type="submission" date="2017-06" db="EMBL/GenBank/DDBJ databases">
        <authorList>
            <person name="Kim H.J."/>
            <person name="Triplett B.A."/>
        </authorList>
    </citation>
    <scope>NUCLEOTIDE SEQUENCE [LARGE SCALE GENOMIC DNA]</scope>
    <source>
        <strain evidence="1 2">DSM 29150</strain>
    </source>
</reference>
<organism evidence="1 2">
    <name type="scientific">Lutibacter agarilyticus</name>
    <dbReference type="NCBI Taxonomy" id="1109740"/>
    <lineage>
        <taxon>Bacteria</taxon>
        <taxon>Pseudomonadati</taxon>
        <taxon>Bacteroidota</taxon>
        <taxon>Flavobacteriia</taxon>
        <taxon>Flavobacteriales</taxon>
        <taxon>Flavobacteriaceae</taxon>
        <taxon>Lutibacter</taxon>
    </lineage>
</organism>
<proteinExistence type="predicted"/>
<protein>
    <submittedName>
        <fullName evidence="1">Uncharacterized protein</fullName>
    </submittedName>
</protein>
<evidence type="ECO:0000313" key="1">
    <source>
        <dbReference type="EMBL" id="SNR32184.1"/>
    </source>
</evidence>
<accession>A0A238VDE2</accession>
<dbReference type="OrthoDB" id="793359at2"/>
<dbReference type="InterPro" id="IPR032710">
    <property type="entry name" value="NTF2-like_dom_sf"/>
</dbReference>
<dbReference type="RefSeq" id="WP_089379904.1">
    <property type="nucleotide sequence ID" value="NZ_FZNT01000001.1"/>
</dbReference>
<keyword evidence="2" id="KW-1185">Reference proteome</keyword>